<evidence type="ECO:0000256" key="1">
    <source>
        <dbReference type="SAM" id="Phobius"/>
    </source>
</evidence>
<evidence type="ECO:0008006" key="3">
    <source>
        <dbReference type="Google" id="ProtNLM"/>
    </source>
</evidence>
<organism evidence="2">
    <name type="scientific">marine sediment metagenome</name>
    <dbReference type="NCBI Taxonomy" id="412755"/>
    <lineage>
        <taxon>unclassified sequences</taxon>
        <taxon>metagenomes</taxon>
        <taxon>ecological metagenomes</taxon>
    </lineage>
</organism>
<feature type="transmembrane region" description="Helical" evidence="1">
    <location>
        <begin position="219"/>
        <end position="240"/>
    </location>
</feature>
<sequence>DFTGDALFWKATFSRAAFFGRANFSKAAMFLEATFNGEASFKKATFKESALFEKVYFSGYTNFSVATFRQKANFKQADFNRNVYFQKTKFSKWFVLSGCSSKESIFFEGADLSNVSFLDSDPAKMHFIDCTWPRCFGRNILSDEIKPKDDKFPFDKVEYLYRRLKQKYKEEHNETEASNWHYGEKEMFRKKKLWRRYNPFSFSNLYWVSSGYAERPVRAGLVLISLFVAVTFLMNLLGLVPRHGNPVFGVESIKGFSSVFDPMRFWLLVNNTIQHALFIRDTYFIPQSLAGSIILTISTKVIIPIQTALFVLALRNKFRR</sequence>
<dbReference type="EMBL" id="BARS01002372">
    <property type="protein sequence ID" value="GAF84664.1"/>
    <property type="molecule type" value="Genomic_DNA"/>
</dbReference>
<feature type="non-terminal residue" evidence="2">
    <location>
        <position position="1"/>
    </location>
</feature>
<gene>
    <name evidence="2" type="ORF">S01H1_04497</name>
</gene>
<protein>
    <recommendedName>
        <fullName evidence="3">Pentapeptide repeat-containing protein</fullName>
    </recommendedName>
</protein>
<dbReference type="Gene3D" id="2.160.20.80">
    <property type="entry name" value="E3 ubiquitin-protein ligase SopA"/>
    <property type="match status" value="1"/>
</dbReference>
<proteinExistence type="predicted"/>
<evidence type="ECO:0000313" key="2">
    <source>
        <dbReference type="EMBL" id="GAF84664.1"/>
    </source>
</evidence>
<reference evidence="2" key="1">
    <citation type="journal article" date="2014" name="Front. Microbiol.">
        <title>High frequency of phylogenetically diverse reductive dehalogenase-homologous genes in deep subseafloor sedimentary metagenomes.</title>
        <authorList>
            <person name="Kawai M."/>
            <person name="Futagami T."/>
            <person name="Toyoda A."/>
            <person name="Takaki Y."/>
            <person name="Nishi S."/>
            <person name="Hori S."/>
            <person name="Arai W."/>
            <person name="Tsubouchi T."/>
            <person name="Morono Y."/>
            <person name="Uchiyama I."/>
            <person name="Ito T."/>
            <person name="Fujiyama A."/>
            <person name="Inagaki F."/>
            <person name="Takami H."/>
        </authorList>
    </citation>
    <scope>NUCLEOTIDE SEQUENCE</scope>
    <source>
        <strain evidence="2">Expedition CK06-06</strain>
    </source>
</reference>
<keyword evidence="1" id="KW-0812">Transmembrane</keyword>
<keyword evidence="1" id="KW-0472">Membrane</keyword>
<dbReference type="Pfam" id="PF13576">
    <property type="entry name" value="Pentapeptide_3"/>
    <property type="match status" value="2"/>
</dbReference>
<accession>X0SUK3</accession>
<comment type="caution">
    <text evidence="2">The sequence shown here is derived from an EMBL/GenBank/DDBJ whole genome shotgun (WGS) entry which is preliminary data.</text>
</comment>
<dbReference type="AlphaFoldDB" id="X0SUK3"/>
<keyword evidence="1" id="KW-1133">Transmembrane helix</keyword>
<dbReference type="InterPro" id="IPR001646">
    <property type="entry name" value="5peptide_repeat"/>
</dbReference>
<feature type="transmembrane region" description="Helical" evidence="1">
    <location>
        <begin position="289"/>
        <end position="314"/>
    </location>
</feature>
<name>X0SUK3_9ZZZZ</name>